<evidence type="ECO:0000313" key="11">
    <source>
        <dbReference type="Proteomes" id="UP001497472"/>
    </source>
</evidence>
<dbReference type="SUPFAM" id="SSF48264">
    <property type="entry name" value="Cytochrome P450"/>
    <property type="match status" value="1"/>
</dbReference>
<dbReference type="FunFam" id="1.10.630.10:FF:000036">
    <property type="entry name" value="CYtochrome P450 family"/>
    <property type="match status" value="1"/>
</dbReference>
<keyword evidence="3 7" id="KW-0479">Metal-binding</keyword>
<proteinExistence type="inferred from homology"/>
<dbReference type="GO" id="GO:0006805">
    <property type="term" value="P:xenobiotic metabolic process"/>
    <property type="evidence" value="ECO:0007669"/>
    <property type="project" value="TreeGrafter"/>
</dbReference>
<sequence>MNLELIYVYRLVASSLAGTTVIWSMIKRHKKSRALPPGPCGVPFLGCLPWMNKGAPHHWYLSLAARYGDIFSLKLGSNLVVCISSPKLLREFFNRFDSTGRPRTPLNNLLGGYGIVLSEGELWKRQRQFLHDKFRALGVKLWTYQRFEKYIIAEIEEMILVIDNKNGQSLDPVIVLGRHIHNVICQLMMSFRFEEDDRKFTSFNELISRGMKLFGSIHIGEYLSFYMKLPGKKAVLKEISNNLKNISKFHEEHLIKRVEERSRSSTHHEPEDLLDFYIQQMHKDTDDGEMQSVLKDKDKVRQVVQVMNDLFSAGMETSRTAIVWIIIIMLREPEVANRVRTELAEVAGTGQLITLEHRLQLPYLEAVIFETLRRTSVVPLGTSHMNTAQWKINEYIIPPGTTIVPLINKINMDPRYFPEPTKFIPERFLLNGKAHIPEYFIPFGVGRRVCLGDQLARMELFLFFANLMNHYDFMLPEGDEMPALEGSFGTIHAPHPYRIIFKKIQN</sequence>
<accession>A0AAV1JV16</accession>
<comment type="cofactor">
    <cofactor evidence="1 7">
        <name>heme</name>
        <dbReference type="ChEBI" id="CHEBI:30413"/>
    </cofactor>
</comment>
<evidence type="ECO:0000256" key="9">
    <source>
        <dbReference type="SAM" id="Phobius"/>
    </source>
</evidence>
<evidence type="ECO:0000256" key="7">
    <source>
        <dbReference type="PIRSR" id="PIRSR602401-1"/>
    </source>
</evidence>
<keyword evidence="9" id="KW-0472">Membrane</keyword>
<keyword evidence="4 8" id="KW-0560">Oxidoreductase</keyword>
<evidence type="ECO:0000256" key="2">
    <source>
        <dbReference type="ARBA" id="ARBA00010617"/>
    </source>
</evidence>
<dbReference type="GO" id="GO:0005506">
    <property type="term" value="F:iron ion binding"/>
    <property type="evidence" value="ECO:0007669"/>
    <property type="project" value="InterPro"/>
</dbReference>
<dbReference type="Gene3D" id="1.10.630.10">
    <property type="entry name" value="Cytochrome P450"/>
    <property type="match status" value="1"/>
</dbReference>
<dbReference type="PANTHER" id="PTHR24300">
    <property type="entry name" value="CYTOCHROME P450 508A4-RELATED"/>
    <property type="match status" value="1"/>
</dbReference>
<dbReference type="PRINTS" id="PR00463">
    <property type="entry name" value="EP450I"/>
</dbReference>
<dbReference type="PANTHER" id="PTHR24300:SF413">
    <property type="entry name" value="CYTOCHROME P450 18A1"/>
    <property type="match status" value="1"/>
</dbReference>
<organism evidence="10 11">
    <name type="scientific">Leptosia nina</name>
    <dbReference type="NCBI Taxonomy" id="320188"/>
    <lineage>
        <taxon>Eukaryota</taxon>
        <taxon>Metazoa</taxon>
        <taxon>Ecdysozoa</taxon>
        <taxon>Arthropoda</taxon>
        <taxon>Hexapoda</taxon>
        <taxon>Insecta</taxon>
        <taxon>Pterygota</taxon>
        <taxon>Neoptera</taxon>
        <taxon>Endopterygota</taxon>
        <taxon>Lepidoptera</taxon>
        <taxon>Glossata</taxon>
        <taxon>Ditrysia</taxon>
        <taxon>Papilionoidea</taxon>
        <taxon>Pieridae</taxon>
        <taxon>Pierinae</taxon>
        <taxon>Leptosia</taxon>
    </lineage>
</organism>
<protein>
    <recommendedName>
        <fullName evidence="12">Cytochrome P450</fullName>
    </recommendedName>
</protein>
<evidence type="ECO:0000256" key="8">
    <source>
        <dbReference type="RuleBase" id="RU000461"/>
    </source>
</evidence>
<dbReference type="InterPro" id="IPR001128">
    <property type="entry name" value="Cyt_P450"/>
</dbReference>
<keyword evidence="9" id="KW-0812">Transmembrane</keyword>
<dbReference type="GO" id="GO:0005737">
    <property type="term" value="C:cytoplasm"/>
    <property type="evidence" value="ECO:0007669"/>
    <property type="project" value="TreeGrafter"/>
</dbReference>
<evidence type="ECO:0008006" key="12">
    <source>
        <dbReference type="Google" id="ProtNLM"/>
    </source>
</evidence>
<dbReference type="InterPro" id="IPR002401">
    <property type="entry name" value="Cyt_P450_E_grp-I"/>
</dbReference>
<evidence type="ECO:0000256" key="1">
    <source>
        <dbReference type="ARBA" id="ARBA00001971"/>
    </source>
</evidence>
<dbReference type="GO" id="GO:0008395">
    <property type="term" value="F:steroid hydroxylase activity"/>
    <property type="evidence" value="ECO:0007669"/>
    <property type="project" value="TreeGrafter"/>
</dbReference>
<keyword evidence="9" id="KW-1133">Transmembrane helix</keyword>
<dbReference type="GO" id="GO:0006082">
    <property type="term" value="P:organic acid metabolic process"/>
    <property type="evidence" value="ECO:0007669"/>
    <property type="project" value="TreeGrafter"/>
</dbReference>
<dbReference type="GO" id="GO:0016712">
    <property type="term" value="F:oxidoreductase activity, acting on paired donors, with incorporation or reduction of molecular oxygen, reduced flavin or flavoprotein as one donor, and incorporation of one atom of oxygen"/>
    <property type="evidence" value="ECO:0007669"/>
    <property type="project" value="TreeGrafter"/>
</dbReference>
<keyword evidence="11" id="KW-1185">Reference proteome</keyword>
<dbReference type="InterPro" id="IPR036396">
    <property type="entry name" value="Cyt_P450_sf"/>
</dbReference>
<dbReference type="Pfam" id="PF00067">
    <property type="entry name" value="p450"/>
    <property type="match status" value="1"/>
</dbReference>
<evidence type="ECO:0000256" key="3">
    <source>
        <dbReference type="ARBA" id="ARBA00022723"/>
    </source>
</evidence>
<name>A0AAV1JV16_9NEOP</name>
<gene>
    <name evidence="10" type="ORF">LNINA_LOCUS11224</name>
</gene>
<dbReference type="PROSITE" id="PS00086">
    <property type="entry name" value="CYTOCHROME_P450"/>
    <property type="match status" value="1"/>
</dbReference>
<keyword evidence="7 8" id="KW-0349">Heme</keyword>
<dbReference type="PRINTS" id="PR00385">
    <property type="entry name" value="P450"/>
</dbReference>
<keyword evidence="6 8" id="KW-0503">Monooxygenase</keyword>
<dbReference type="GO" id="GO:0020037">
    <property type="term" value="F:heme binding"/>
    <property type="evidence" value="ECO:0007669"/>
    <property type="project" value="InterPro"/>
</dbReference>
<comment type="similarity">
    <text evidence="2 8">Belongs to the cytochrome P450 family.</text>
</comment>
<reference evidence="10 11" key="1">
    <citation type="submission" date="2023-11" db="EMBL/GenBank/DDBJ databases">
        <authorList>
            <person name="Okamura Y."/>
        </authorList>
    </citation>
    <scope>NUCLEOTIDE SEQUENCE [LARGE SCALE GENOMIC DNA]</scope>
</reference>
<feature type="transmembrane region" description="Helical" evidence="9">
    <location>
        <begin position="6"/>
        <end position="26"/>
    </location>
</feature>
<dbReference type="InterPro" id="IPR017972">
    <property type="entry name" value="Cyt_P450_CS"/>
</dbReference>
<evidence type="ECO:0000256" key="6">
    <source>
        <dbReference type="ARBA" id="ARBA00023033"/>
    </source>
</evidence>
<dbReference type="AlphaFoldDB" id="A0AAV1JV16"/>
<dbReference type="EMBL" id="CAVLEF010000132">
    <property type="protein sequence ID" value="CAK1552159.1"/>
    <property type="molecule type" value="Genomic_DNA"/>
</dbReference>
<evidence type="ECO:0000313" key="10">
    <source>
        <dbReference type="EMBL" id="CAK1552159.1"/>
    </source>
</evidence>
<comment type="caution">
    <text evidence="10">The sequence shown here is derived from an EMBL/GenBank/DDBJ whole genome shotgun (WGS) entry which is preliminary data.</text>
</comment>
<evidence type="ECO:0000256" key="5">
    <source>
        <dbReference type="ARBA" id="ARBA00023004"/>
    </source>
</evidence>
<feature type="binding site" description="axial binding residue" evidence="7">
    <location>
        <position position="450"/>
    </location>
    <ligand>
        <name>heme</name>
        <dbReference type="ChEBI" id="CHEBI:30413"/>
    </ligand>
    <ligandPart>
        <name>Fe</name>
        <dbReference type="ChEBI" id="CHEBI:18248"/>
    </ligandPart>
</feature>
<dbReference type="Proteomes" id="UP001497472">
    <property type="component" value="Unassembled WGS sequence"/>
</dbReference>
<dbReference type="InterPro" id="IPR050182">
    <property type="entry name" value="Cytochrome_P450_fam2"/>
</dbReference>
<keyword evidence="5 7" id="KW-0408">Iron</keyword>
<evidence type="ECO:0000256" key="4">
    <source>
        <dbReference type="ARBA" id="ARBA00023002"/>
    </source>
</evidence>